<dbReference type="PANTHER" id="PTHR31860:SF6">
    <property type="entry name" value="HEAT-INDUCIBLE TRANSCRIPTION REPRESSOR (DUF639)"/>
    <property type="match status" value="1"/>
</dbReference>
<keyword evidence="1" id="KW-1133">Transmembrane helix</keyword>
<reference evidence="2" key="1">
    <citation type="submission" date="2020-10" db="EMBL/GenBank/DDBJ databases">
        <authorList>
            <person name="Han B."/>
            <person name="Lu T."/>
            <person name="Zhao Q."/>
            <person name="Huang X."/>
            <person name="Zhao Y."/>
        </authorList>
    </citation>
    <scope>NUCLEOTIDE SEQUENCE</scope>
</reference>
<dbReference type="Proteomes" id="UP000604825">
    <property type="component" value="Unassembled WGS sequence"/>
</dbReference>
<proteinExistence type="predicted"/>
<dbReference type="OrthoDB" id="2016709at2759"/>
<keyword evidence="3" id="KW-1185">Reference proteome</keyword>
<keyword evidence="1" id="KW-0472">Membrane</keyword>
<evidence type="ECO:0000313" key="3">
    <source>
        <dbReference type="Proteomes" id="UP000604825"/>
    </source>
</evidence>
<name>A0A811N416_9POAL</name>
<dbReference type="AlphaFoldDB" id="A0A811N416"/>
<evidence type="ECO:0000256" key="1">
    <source>
        <dbReference type="SAM" id="Phobius"/>
    </source>
</evidence>
<dbReference type="Pfam" id="PF04842">
    <property type="entry name" value="DUF639"/>
    <property type="match status" value="1"/>
</dbReference>
<accession>A0A811N416</accession>
<feature type="transmembrane region" description="Helical" evidence="1">
    <location>
        <begin position="535"/>
        <end position="553"/>
    </location>
</feature>
<evidence type="ECO:0000313" key="2">
    <source>
        <dbReference type="EMBL" id="CAD6215119.1"/>
    </source>
</evidence>
<comment type="caution">
    <text evidence="2">The sequence shown here is derived from an EMBL/GenBank/DDBJ whole genome shotgun (WGS) entry which is preliminary data.</text>
</comment>
<gene>
    <name evidence="2" type="ORF">NCGR_LOCUS10395</name>
</gene>
<dbReference type="EMBL" id="CAJGYO010000002">
    <property type="protein sequence ID" value="CAD6215119.1"/>
    <property type="molecule type" value="Genomic_DNA"/>
</dbReference>
<sequence length="718" mass="79621">MAMMSWTRDLLMEGFEGLVRDGSFKWGLPRRGDTALDDGDDDDGSLSVQRSSIAGLSFKANAVVARCSRILGVSINDLRNNFDKQASDSIKQPRSYARNFLEYCCFMALAQISQLTGYLADKSFRRLSFDMMLAWEVPSSSSQLTVKVEVDSTVSLEAFTRIAPAIPIIADVVTCANLFDVLSCSTGGRLSFSVYEKYLSELDRAVKKMKTQSESALLSNFRSQRGERILEVDGTLTTQPVLEHVGISTWPGRLILTDHALYFEALRVVTYDKPKVYELAEDLKQVVKPELTGPWGSRLFDKAVMYKSTTLTEPVIIEFPELAGHSRRDYWLAIISEVLYAHRFIRKFDKSGVDKEETVLKAVLGILRLQAIEELHFEVPNRHESLLMFNLCDKLPGGDVILETLASSISSRTSDRTNQPGTSRGMHAVLSNLGVVSPVNSGEKLFVGEIVVGEISALQKAVTDSMNNYKKVELAQASVDGVKVDGLDTNLAVMKELLSPVSELWRVLLLLTSWDEPMKSMVFCFVFSCIIIRGWIVYFIVMVLLFSATFMFLTRLTNQGKQMSEVKVVSPPPLNTMEQLLAVQNAISKIEELVQDANIVLLKIRALLLAFPSQVSFDISFCDSHIIGDGQSYSGIGTDGPEPCHRAHKSFAAGVVSGGIHEPVATTKSKHRKVYQKVERVVVQHTCSSSGGGEGERRQENKMISVYITNVILCLLLG</sequence>
<dbReference type="InterPro" id="IPR006927">
    <property type="entry name" value="DUF639"/>
</dbReference>
<organism evidence="2 3">
    <name type="scientific">Miscanthus lutarioriparius</name>
    <dbReference type="NCBI Taxonomy" id="422564"/>
    <lineage>
        <taxon>Eukaryota</taxon>
        <taxon>Viridiplantae</taxon>
        <taxon>Streptophyta</taxon>
        <taxon>Embryophyta</taxon>
        <taxon>Tracheophyta</taxon>
        <taxon>Spermatophyta</taxon>
        <taxon>Magnoliopsida</taxon>
        <taxon>Liliopsida</taxon>
        <taxon>Poales</taxon>
        <taxon>Poaceae</taxon>
        <taxon>PACMAD clade</taxon>
        <taxon>Panicoideae</taxon>
        <taxon>Andropogonodae</taxon>
        <taxon>Andropogoneae</taxon>
        <taxon>Saccharinae</taxon>
        <taxon>Miscanthus</taxon>
    </lineage>
</organism>
<dbReference type="PANTHER" id="PTHR31860">
    <property type="entry name" value="HEAT-INDUCIBLE TRANSCRIPTION REPRESSOR (DUF639)-RELATED"/>
    <property type="match status" value="1"/>
</dbReference>
<keyword evidence="1" id="KW-0812">Transmembrane</keyword>
<protein>
    <submittedName>
        <fullName evidence="2">Uncharacterized protein</fullName>
    </submittedName>
</protein>